<comment type="caution">
    <text evidence="2">The sequence shown here is derived from an EMBL/GenBank/DDBJ whole genome shotgun (WGS) entry which is preliminary data.</text>
</comment>
<dbReference type="RefSeq" id="WP_290291856.1">
    <property type="nucleotide sequence ID" value="NZ_CP047211.1"/>
</dbReference>
<keyword evidence="3" id="KW-1185">Reference proteome</keyword>
<proteinExistence type="predicted"/>
<keyword evidence="1" id="KW-0812">Transmembrane</keyword>
<evidence type="ECO:0000313" key="3">
    <source>
        <dbReference type="Proteomes" id="UP001595751"/>
    </source>
</evidence>
<evidence type="ECO:0000256" key="1">
    <source>
        <dbReference type="SAM" id="Phobius"/>
    </source>
</evidence>
<protein>
    <submittedName>
        <fullName evidence="2">Uncharacterized protein</fullName>
    </submittedName>
</protein>
<name>A0ABV7ZNW7_9CORY</name>
<dbReference type="Proteomes" id="UP001595751">
    <property type="component" value="Unassembled WGS sequence"/>
</dbReference>
<evidence type="ECO:0000313" key="2">
    <source>
        <dbReference type="EMBL" id="MFC3848835.1"/>
    </source>
</evidence>
<gene>
    <name evidence="2" type="ORF">ACFORJ_01450</name>
</gene>
<feature type="transmembrane region" description="Helical" evidence="1">
    <location>
        <begin position="64"/>
        <end position="85"/>
    </location>
</feature>
<organism evidence="2 3">
    <name type="scientific">Corynebacterium hansenii</name>
    <dbReference type="NCBI Taxonomy" id="394964"/>
    <lineage>
        <taxon>Bacteria</taxon>
        <taxon>Bacillati</taxon>
        <taxon>Actinomycetota</taxon>
        <taxon>Actinomycetes</taxon>
        <taxon>Mycobacteriales</taxon>
        <taxon>Corynebacteriaceae</taxon>
        <taxon>Corynebacterium</taxon>
    </lineage>
</organism>
<keyword evidence="1" id="KW-0472">Membrane</keyword>
<keyword evidence="1" id="KW-1133">Transmembrane helix</keyword>
<feature type="transmembrane region" description="Helical" evidence="1">
    <location>
        <begin position="12"/>
        <end position="31"/>
    </location>
</feature>
<reference evidence="3" key="1">
    <citation type="journal article" date="2019" name="Int. J. Syst. Evol. Microbiol.">
        <title>The Global Catalogue of Microorganisms (GCM) 10K type strain sequencing project: providing services to taxonomists for standard genome sequencing and annotation.</title>
        <authorList>
            <consortium name="The Broad Institute Genomics Platform"/>
            <consortium name="The Broad Institute Genome Sequencing Center for Infectious Disease"/>
            <person name="Wu L."/>
            <person name="Ma J."/>
        </authorList>
    </citation>
    <scope>NUCLEOTIDE SEQUENCE [LARGE SCALE GENOMIC DNA]</scope>
    <source>
        <strain evidence="3">CCUG 53252</strain>
    </source>
</reference>
<feature type="transmembrane region" description="Helical" evidence="1">
    <location>
        <begin position="97"/>
        <end position="118"/>
    </location>
</feature>
<dbReference type="EMBL" id="JBHRZN010000001">
    <property type="protein sequence ID" value="MFC3848835.1"/>
    <property type="molecule type" value="Genomic_DNA"/>
</dbReference>
<accession>A0ABV7ZNW7</accession>
<sequence>MAAGGEAPRPPSLRALFLASAAIHAVLTAAIMLPISLLVLAGAGLNAAVIIGGIVLARGGGGAARWVGTAAGIIAVLGWGSWPVIWFTDSGAGGAPINIWGILLPGLAAIVYLVAALLPSARGAGAGRSPRH</sequence>
<feature type="transmembrane region" description="Helical" evidence="1">
    <location>
        <begin position="37"/>
        <end position="57"/>
    </location>
</feature>